<evidence type="ECO:0000256" key="8">
    <source>
        <dbReference type="RuleBase" id="RU364129"/>
    </source>
</evidence>
<dbReference type="Proteomes" id="UP000094389">
    <property type="component" value="Unassembled WGS sequence"/>
</dbReference>
<evidence type="ECO:0000256" key="2">
    <source>
        <dbReference type="ARBA" id="ARBA00006378"/>
    </source>
</evidence>
<dbReference type="AlphaFoldDB" id="A0A1E4RVF9"/>
<evidence type="ECO:0000313" key="9">
    <source>
        <dbReference type="EMBL" id="ODV71228.1"/>
    </source>
</evidence>
<evidence type="ECO:0000256" key="5">
    <source>
        <dbReference type="ARBA" id="ARBA00023159"/>
    </source>
</evidence>
<feature type="non-terminal residue" evidence="9">
    <location>
        <position position="102"/>
    </location>
</feature>
<dbReference type="GO" id="GO:0016592">
    <property type="term" value="C:mediator complex"/>
    <property type="evidence" value="ECO:0007669"/>
    <property type="project" value="InterPro"/>
</dbReference>
<dbReference type="InterPro" id="IPR038089">
    <property type="entry name" value="Med31_sf"/>
</dbReference>
<dbReference type="OrthoDB" id="10257739at2759"/>
<evidence type="ECO:0000256" key="4">
    <source>
        <dbReference type="ARBA" id="ARBA00023015"/>
    </source>
</evidence>
<evidence type="ECO:0000256" key="6">
    <source>
        <dbReference type="ARBA" id="ARBA00023163"/>
    </source>
</evidence>
<evidence type="ECO:0000256" key="1">
    <source>
        <dbReference type="ARBA" id="ARBA00004123"/>
    </source>
</evidence>
<keyword evidence="10" id="KW-1185">Reference proteome</keyword>
<dbReference type="EMBL" id="KV453943">
    <property type="protein sequence ID" value="ODV71228.1"/>
    <property type="molecule type" value="Genomic_DNA"/>
</dbReference>
<organism evidence="9 10">
    <name type="scientific">Cyberlindnera jadinii (strain ATCC 18201 / CBS 1600 / BCRC 20928 / JCM 3617 / NBRC 0987 / NRRL Y-1542)</name>
    <name type="common">Torula yeast</name>
    <name type="synonym">Candida utilis</name>
    <dbReference type="NCBI Taxonomy" id="983966"/>
    <lineage>
        <taxon>Eukaryota</taxon>
        <taxon>Fungi</taxon>
        <taxon>Dikarya</taxon>
        <taxon>Ascomycota</taxon>
        <taxon>Saccharomycotina</taxon>
        <taxon>Saccharomycetes</taxon>
        <taxon>Phaffomycetales</taxon>
        <taxon>Phaffomycetaceae</taxon>
        <taxon>Cyberlindnera</taxon>
    </lineage>
</organism>
<name>A0A1E4RVF9_CYBJN</name>
<comment type="subunit">
    <text evidence="8">Component of the Mediator complex.</text>
</comment>
<dbReference type="Gene3D" id="1.10.10.1340">
    <property type="entry name" value="Mediator of RNA polymerase II, submodule Med31 (Soh1)"/>
    <property type="match status" value="1"/>
</dbReference>
<sequence length="102" mass="12401">EPQPAPTRWEVELEFVQALANLQYLNFLAQNKYLEKEEFLNYLKYLEYWREPQYAKHLVYPNCLHVLTLLQSAHFREQILRQDTAAVLMNDMVNRWKEPQTM</sequence>
<dbReference type="Pfam" id="PF05669">
    <property type="entry name" value="Med31"/>
    <property type="match status" value="1"/>
</dbReference>
<protein>
    <recommendedName>
        <fullName evidence="3 8">Mediator of RNA polymerase II transcription subunit 31</fullName>
    </recommendedName>
</protein>
<dbReference type="GO" id="GO:0003712">
    <property type="term" value="F:transcription coregulator activity"/>
    <property type="evidence" value="ECO:0007669"/>
    <property type="project" value="InterPro"/>
</dbReference>
<keyword evidence="5 8" id="KW-0010">Activator</keyword>
<dbReference type="STRING" id="983966.A0A1E4RVF9"/>
<keyword evidence="6 8" id="KW-0804">Transcription</keyword>
<accession>A0A1E4RVF9</accession>
<keyword evidence="7 8" id="KW-0539">Nucleus</keyword>
<keyword evidence="4 8" id="KW-0805">Transcription regulation</keyword>
<comment type="similarity">
    <text evidence="2 8">Belongs to the Mediator complex subunit 31 family.</text>
</comment>
<feature type="non-terminal residue" evidence="9">
    <location>
        <position position="1"/>
    </location>
</feature>
<dbReference type="RefSeq" id="XP_020068267.1">
    <property type="nucleotide sequence ID" value="XM_020212158.1"/>
</dbReference>
<dbReference type="GeneID" id="30986554"/>
<comment type="function">
    <text evidence="8">Component of the Mediator complex, a coactivator involved in the regulated transcription of nearly all RNA polymerase II-dependent genes. Mediator functions as a bridge to convey information from gene-specific regulatory proteins to the basal RNA polymerase II transcription machinery. Mediator is recruited to promoters by direct interactions with regulatory proteins and serves as a scaffold for the assembly of a functional preinitiation complex with RNA polymerase II and the general transcription factors.</text>
</comment>
<evidence type="ECO:0000256" key="3">
    <source>
        <dbReference type="ARBA" id="ARBA00019660"/>
    </source>
</evidence>
<evidence type="ECO:0000256" key="7">
    <source>
        <dbReference type="ARBA" id="ARBA00023242"/>
    </source>
</evidence>
<evidence type="ECO:0000313" key="10">
    <source>
        <dbReference type="Proteomes" id="UP000094389"/>
    </source>
</evidence>
<dbReference type="InterPro" id="IPR008831">
    <property type="entry name" value="Mediator_Med31"/>
</dbReference>
<gene>
    <name evidence="9" type="ORF">CYBJADRAFT_114098</name>
</gene>
<comment type="subcellular location">
    <subcellularLocation>
        <location evidence="1 8">Nucleus</location>
    </subcellularLocation>
</comment>
<dbReference type="GO" id="GO:0006355">
    <property type="term" value="P:regulation of DNA-templated transcription"/>
    <property type="evidence" value="ECO:0007669"/>
    <property type="project" value="InterPro"/>
</dbReference>
<proteinExistence type="inferred from homology"/>
<dbReference type="OMA" id="YWSRPPY"/>
<dbReference type="PANTHER" id="PTHR13186">
    <property type="entry name" value="MEDIATOR OF RNA POLYMERASE II TRANSCRIPTION SUBUNIT 31"/>
    <property type="match status" value="1"/>
</dbReference>
<reference evidence="9 10" key="1">
    <citation type="journal article" date="2016" name="Proc. Natl. Acad. Sci. U.S.A.">
        <title>Comparative genomics of biotechnologically important yeasts.</title>
        <authorList>
            <person name="Riley R."/>
            <person name="Haridas S."/>
            <person name="Wolfe K.H."/>
            <person name="Lopes M.R."/>
            <person name="Hittinger C.T."/>
            <person name="Goeker M."/>
            <person name="Salamov A.A."/>
            <person name="Wisecaver J.H."/>
            <person name="Long T.M."/>
            <person name="Calvey C.H."/>
            <person name="Aerts A.L."/>
            <person name="Barry K.W."/>
            <person name="Choi C."/>
            <person name="Clum A."/>
            <person name="Coughlan A.Y."/>
            <person name="Deshpande S."/>
            <person name="Douglass A.P."/>
            <person name="Hanson S.J."/>
            <person name="Klenk H.-P."/>
            <person name="LaButti K.M."/>
            <person name="Lapidus A."/>
            <person name="Lindquist E.A."/>
            <person name="Lipzen A.M."/>
            <person name="Meier-Kolthoff J.P."/>
            <person name="Ohm R.A."/>
            <person name="Otillar R.P."/>
            <person name="Pangilinan J.L."/>
            <person name="Peng Y."/>
            <person name="Rokas A."/>
            <person name="Rosa C.A."/>
            <person name="Scheuner C."/>
            <person name="Sibirny A.A."/>
            <person name="Slot J.C."/>
            <person name="Stielow J.B."/>
            <person name="Sun H."/>
            <person name="Kurtzman C.P."/>
            <person name="Blackwell M."/>
            <person name="Grigoriev I.V."/>
            <person name="Jeffries T.W."/>
        </authorList>
    </citation>
    <scope>NUCLEOTIDE SEQUENCE [LARGE SCALE GENOMIC DNA]</scope>
    <source>
        <strain evidence="10">ATCC 18201 / CBS 1600 / BCRC 20928 / JCM 3617 / NBRC 0987 / NRRL Y-1542</strain>
    </source>
</reference>